<dbReference type="PANTHER" id="PTHR42878">
    <property type="entry name" value="TWO-COMPONENT HISTIDINE KINASE"/>
    <property type="match status" value="1"/>
</dbReference>
<dbReference type="SUPFAM" id="SSF55874">
    <property type="entry name" value="ATPase domain of HSP90 chaperone/DNA topoisomerase II/histidine kinase"/>
    <property type="match status" value="1"/>
</dbReference>
<dbReference type="SUPFAM" id="SSF47384">
    <property type="entry name" value="Homodimeric domain of signal transducing histidine kinase"/>
    <property type="match status" value="1"/>
</dbReference>
<reference evidence="8 9" key="1">
    <citation type="submission" date="2019-02" db="EMBL/GenBank/DDBJ databases">
        <title>Genomic Encyclopedia of Type Strains, Phase IV (KMG-IV): sequencing the most valuable type-strain genomes for metagenomic binning, comparative biology and taxonomic classification.</title>
        <authorList>
            <person name="Goeker M."/>
        </authorList>
    </citation>
    <scope>NUCLEOTIDE SEQUENCE [LARGE SCALE GENOMIC DNA]</scope>
    <source>
        <strain evidence="8 9">DSM 105135</strain>
    </source>
</reference>
<dbReference type="GO" id="GO:0005886">
    <property type="term" value="C:plasma membrane"/>
    <property type="evidence" value="ECO:0007669"/>
    <property type="project" value="UniProtKB-ARBA"/>
</dbReference>
<dbReference type="InterPro" id="IPR036097">
    <property type="entry name" value="HisK_dim/P_sf"/>
</dbReference>
<dbReference type="EC" id="2.7.13.3" evidence="2"/>
<proteinExistence type="predicted"/>
<dbReference type="OrthoDB" id="9806130at2"/>
<dbReference type="FunFam" id="3.30.565.10:FF:000006">
    <property type="entry name" value="Sensor histidine kinase WalK"/>
    <property type="match status" value="1"/>
</dbReference>
<evidence type="ECO:0000256" key="2">
    <source>
        <dbReference type="ARBA" id="ARBA00012438"/>
    </source>
</evidence>
<dbReference type="InterPro" id="IPR013656">
    <property type="entry name" value="PAS_4"/>
</dbReference>
<comment type="catalytic activity">
    <reaction evidence="1">
        <text>ATP + protein L-histidine = ADP + protein N-phospho-L-histidine.</text>
        <dbReference type="EC" id="2.7.13.3"/>
    </reaction>
</comment>
<sequence>MEAERIPLFAPDFRALFETCPGLYLILDTDLRIVAVSNAYLAATMTRREAILGRLLFDVFPDNPDDPTADGTRNLLASLQRVMQTGAADTMPIQKYDIRRPDDQGGGFEVRYWSPVNSPVFDDAGRLRHLLHCVTDVTEFVRLQEAGLRHEASAASLRHQNDQLAIEIFHRAQDIARANHQLHRLNEELAASNSELESFTYSVSHDLRAPLRAIDGFARMLSERAADRLDAEDHRLLEVVRKSSKTMGQLIDDLLHLSRLGRAPLQKHSIDMQALVEEVWREMPPFSGDIRFDALPATEGDRTLLRQVWINLLSNAVKFSSKSEQPAITVSAESSAHEVRYQVRDNGAGFDSRYLAKLFNVFQRLHSADEYPGTGVGLAIVARVISRHGGRVWAEGEPGKGACFHFALPAGQTGKEAEHE</sequence>
<protein>
    <recommendedName>
        <fullName evidence="2">histidine kinase</fullName>
        <ecNumber evidence="2">2.7.13.3</ecNumber>
    </recommendedName>
</protein>
<dbReference type="PROSITE" id="PS50109">
    <property type="entry name" value="HIS_KIN"/>
    <property type="match status" value="1"/>
</dbReference>
<dbReference type="Gene3D" id="1.10.287.130">
    <property type="match status" value="1"/>
</dbReference>
<dbReference type="Proteomes" id="UP000292423">
    <property type="component" value="Unassembled WGS sequence"/>
</dbReference>
<evidence type="ECO:0000256" key="1">
    <source>
        <dbReference type="ARBA" id="ARBA00000085"/>
    </source>
</evidence>
<comment type="caution">
    <text evidence="8">The sequence shown here is derived from an EMBL/GenBank/DDBJ whole genome shotgun (WGS) entry which is preliminary data.</text>
</comment>
<dbReference type="PRINTS" id="PR00344">
    <property type="entry name" value="BCTRLSENSOR"/>
</dbReference>
<dbReference type="GO" id="GO:0000155">
    <property type="term" value="F:phosphorelay sensor kinase activity"/>
    <property type="evidence" value="ECO:0007669"/>
    <property type="project" value="InterPro"/>
</dbReference>
<dbReference type="InterPro" id="IPR005467">
    <property type="entry name" value="His_kinase_dom"/>
</dbReference>
<dbReference type="InterPro" id="IPR004358">
    <property type="entry name" value="Sig_transdc_His_kin-like_C"/>
</dbReference>
<evidence type="ECO:0000256" key="4">
    <source>
        <dbReference type="ARBA" id="ARBA00022679"/>
    </source>
</evidence>
<organism evidence="8 9">
    <name type="scientific">Fluviicoccus keumensis</name>
    <dbReference type="NCBI Taxonomy" id="1435465"/>
    <lineage>
        <taxon>Bacteria</taxon>
        <taxon>Pseudomonadati</taxon>
        <taxon>Pseudomonadota</taxon>
        <taxon>Gammaproteobacteria</taxon>
        <taxon>Moraxellales</taxon>
        <taxon>Moraxellaceae</taxon>
        <taxon>Fluviicoccus</taxon>
    </lineage>
</organism>
<dbReference type="AlphaFoldDB" id="A0A4Q7Z5H9"/>
<dbReference type="Pfam" id="PF08448">
    <property type="entry name" value="PAS_4"/>
    <property type="match status" value="1"/>
</dbReference>
<name>A0A4Q7Z5H9_9GAMM</name>
<keyword evidence="6" id="KW-0472">Membrane</keyword>
<keyword evidence="3" id="KW-0597">Phosphoprotein</keyword>
<accession>A0A4Q7Z5H9</accession>
<feature type="domain" description="Histidine kinase" evidence="7">
    <location>
        <begin position="202"/>
        <end position="412"/>
    </location>
</feature>
<dbReference type="PANTHER" id="PTHR42878:SF15">
    <property type="entry name" value="BACTERIOPHYTOCHROME"/>
    <property type="match status" value="1"/>
</dbReference>
<dbReference type="Gene3D" id="3.30.450.20">
    <property type="entry name" value="PAS domain"/>
    <property type="match status" value="1"/>
</dbReference>
<dbReference type="GO" id="GO:0030295">
    <property type="term" value="F:protein kinase activator activity"/>
    <property type="evidence" value="ECO:0007669"/>
    <property type="project" value="TreeGrafter"/>
</dbReference>
<dbReference type="InterPro" id="IPR003661">
    <property type="entry name" value="HisK_dim/P_dom"/>
</dbReference>
<evidence type="ECO:0000313" key="9">
    <source>
        <dbReference type="Proteomes" id="UP000292423"/>
    </source>
</evidence>
<dbReference type="Pfam" id="PF02518">
    <property type="entry name" value="HATPase_c"/>
    <property type="match status" value="1"/>
</dbReference>
<dbReference type="InterPro" id="IPR003594">
    <property type="entry name" value="HATPase_dom"/>
</dbReference>
<dbReference type="InterPro" id="IPR000014">
    <property type="entry name" value="PAS"/>
</dbReference>
<evidence type="ECO:0000313" key="8">
    <source>
        <dbReference type="EMBL" id="RZU45091.1"/>
    </source>
</evidence>
<evidence type="ECO:0000256" key="3">
    <source>
        <dbReference type="ARBA" id="ARBA00022553"/>
    </source>
</evidence>
<keyword evidence="5" id="KW-0418">Kinase</keyword>
<dbReference type="CDD" id="cd00130">
    <property type="entry name" value="PAS"/>
    <property type="match status" value="1"/>
</dbReference>
<dbReference type="Gene3D" id="3.30.565.10">
    <property type="entry name" value="Histidine kinase-like ATPase, C-terminal domain"/>
    <property type="match status" value="1"/>
</dbReference>
<dbReference type="GO" id="GO:0000156">
    <property type="term" value="F:phosphorelay response regulator activity"/>
    <property type="evidence" value="ECO:0007669"/>
    <property type="project" value="TreeGrafter"/>
</dbReference>
<dbReference type="SUPFAM" id="SSF55785">
    <property type="entry name" value="PYP-like sensor domain (PAS domain)"/>
    <property type="match status" value="1"/>
</dbReference>
<keyword evidence="9" id="KW-1185">Reference proteome</keyword>
<gene>
    <name evidence="8" type="ORF">EV700_1903</name>
</gene>
<keyword evidence="4" id="KW-0808">Transferase</keyword>
<dbReference type="SMART" id="SM00387">
    <property type="entry name" value="HATPase_c"/>
    <property type="match status" value="1"/>
</dbReference>
<dbReference type="SMART" id="SM00388">
    <property type="entry name" value="HisKA"/>
    <property type="match status" value="1"/>
</dbReference>
<dbReference type="GO" id="GO:0007234">
    <property type="term" value="P:osmosensory signaling via phosphorelay pathway"/>
    <property type="evidence" value="ECO:0007669"/>
    <property type="project" value="TreeGrafter"/>
</dbReference>
<dbReference type="InterPro" id="IPR035965">
    <property type="entry name" value="PAS-like_dom_sf"/>
</dbReference>
<dbReference type="InterPro" id="IPR050351">
    <property type="entry name" value="BphY/WalK/GraS-like"/>
</dbReference>
<evidence type="ECO:0000256" key="6">
    <source>
        <dbReference type="ARBA" id="ARBA00023136"/>
    </source>
</evidence>
<dbReference type="InterPro" id="IPR036890">
    <property type="entry name" value="HATPase_C_sf"/>
</dbReference>
<dbReference type="EMBL" id="SHKX01000012">
    <property type="protein sequence ID" value="RZU45091.1"/>
    <property type="molecule type" value="Genomic_DNA"/>
</dbReference>
<dbReference type="CDD" id="cd00082">
    <property type="entry name" value="HisKA"/>
    <property type="match status" value="1"/>
</dbReference>
<evidence type="ECO:0000256" key="5">
    <source>
        <dbReference type="ARBA" id="ARBA00022777"/>
    </source>
</evidence>
<evidence type="ECO:0000259" key="7">
    <source>
        <dbReference type="PROSITE" id="PS50109"/>
    </source>
</evidence>
<dbReference type="Pfam" id="PF00512">
    <property type="entry name" value="HisKA"/>
    <property type="match status" value="1"/>
</dbReference>
<dbReference type="RefSeq" id="WP_130413097.1">
    <property type="nucleotide sequence ID" value="NZ_SHKX01000012.1"/>
</dbReference>